<comment type="caution">
    <text evidence="3">The sequence shown here is derived from an EMBL/GenBank/DDBJ whole genome shotgun (WGS) entry which is preliminary data.</text>
</comment>
<feature type="compositionally biased region" description="Pro residues" evidence="2">
    <location>
        <begin position="26"/>
        <end position="41"/>
    </location>
</feature>
<reference evidence="3 4" key="1">
    <citation type="submission" date="2024-02" db="EMBL/GenBank/DDBJ databases">
        <title>Discinaceae phylogenomics.</title>
        <authorList>
            <person name="Dirks A.C."/>
            <person name="James T.Y."/>
        </authorList>
    </citation>
    <scope>NUCLEOTIDE SEQUENCE [LARGE SCALE GENOMIC DNA]</scope>
    <source>
        <strain evidence="3 4">ACD0624</strain>
    </source>
</reference>
<evidence type="ECO:0000256" key="2">
    <source>
        <dbReference type="SAM" id="MobiDB-lite"/>
    </source>
</evidence>
<evidence type="ECO:0000313" key="4">
    <source>
        <dbReference type="Proteomes" id="UP001447188"/>
    </source>
</evidence>
<sequence>MSSVHSGMSETPEDDWVADSDALLPGPAPPSSPPNIQPPTSPKAAMNKAVSKLLATDTPSSDPLTGNTTRHDIRHQPTPLPIGRPSILPQKSTNRSPSNLFPTPPAHQFNPLFGTPISGGPAITPYNFQTSFPPLQSYTPELRTGSPKRALVNPVNKAPPAKRQAPTDQASMNDLLLRQNEDMTKEISELKMMITNLGNQMTNSMATLQRTTFGKLDGIHRALNSQATNGPKNQNPPPNNQQNPPQNPPQNKKNKGKSPAENTIDSAPPPAAENYNHPYQTGWGPGNGSPAPTAQANTWATVTRNGKPQKESSTPPKKRESKGPPTTKTMIVQRAGEGKDEGLNLLHLRNTINKDLIEAKAPESLQITGISWNQKGNMMLYTRDGFQNGDFDLHQAIISKAVAAADPSSLFVNKQETWHKLTVHGVSLETYPDTAIGMADLKRELEYCNRDLHIITEPRYLTHPDKRQGKLHSSVVVSITDKE</sequence>
<dbReference type="Proteomes" id="UP001447188">
    <property type="component" value="Unassembled WGS sequence"/>
</dbReference>
<organism evidence="3 4">
    <name type="scientific">Discina gigas</name>
    <dbReference type="NCBI Taxonomy" id="1032678"/>
    <lineage>
        <taxon>Eukaryota</taxon>
        <taxon>Fungi</taxon>
        <taxon>Dikarya</taxon>
        <taxon>Ascomycota</taxon>
        <taxon>Pezizomycotina</taxon>
        <taxon>Pezizomycetes</taxon>
        <taxon>Pezizales</taxon>
        <taxon>Discinaceae</taxon>
        <taxon>Discina</taxon>
    </lineage>
</organism>
<feature type="compositionally biased region" description="Polar residues" evidence="2">
    <location>
        <begin position="290"/>
        <end position="315"/>
    </location>
</feature>
<feature type="region of interest" description="Disordered" evidence="2">
    <location>
        <begin position="151"/>
        <end position="171"/>
    </location>
</feature>
<feature type="region of interest" description="Disordered" evidence="2">
    <location>
        <begin position="1"/>
        <end position="96"/>
    </location>
</feature>
<feature type="region of interest" description="Disordered" evidence="2">
    <location>
        <begin position="225"/>
        <end position="328"/>
    </location>
</feature>
<gene>
    <name evidence="3" type="ORF">Q9L58_010773</name>
</gene>
<protein>
    <submittedName>
        <fullName evidence="3">Uncharacterized protein</fullName>
    </submittedName>
</protein>
<dbReference type="EMBL" id="JBBBZM010000734">
    <property type="protein sequence ID" value="KAL0630380.1"/>
    <property type="molecule type" value="Genomic_DNA"/>
</dbReference>
<evidence type="ECO:0000313" key="3">
    <source>
        <dbReference type="EMBL" id="KAL0630380.1"/>
    </source>
</evidence>
<keyword evidence="4" id="KW-1185">Reference proteome</keyword>
<evidence type="ECO:0000256" key="1">
    <source>
        <dbReference type="SAM" id="Coils"/>
    </source>
</evidence>
<feature type="coiled-coil region" evidence="1">
    <location>
        <begin position="173"/>
        <end position="200"/>
    </location>
</feature>
<keyword evidence="1" id="KW-0175">Coiled coil</keyword>
<proteinExistence type="predicted"/>
<accession>A0ABR3G372</accession>
<name>A0ABR3G372_9PEZI</name>
<feature type="non-terminal residue" evidence="3">
    <location>
        <position position="483"/>
    </location>
</feature>
<feature type="compositionally biased region" description="Polar residues" evidence="2">
    <location>
        <begin position="57"/>
        <end position="68"/>
    </location>
</feature>